<dbReference type="GO" id="GO:0004519">
    <property type="term" value="F:endonuclease activity"/>
    <property type="evidence" value="ECO:0007669"/>
    <property type="project" value="UniProtKB-KW"/>
</dbReference>
<evidence type="ECO:0000313" key="7">
    <source>
        <dbReference type="EMBL" id="MBB4082077.1"/>
    </source>
</evidence>
<dbReference type="RefSeq" id="WP_183203201.1">
    <property type="nucleotide sequence ID" value="NZ_BAAAER010000004.1"/>
</dbReference>
<accession>A0A7W6JDF1</accession>
<sequence length="165" mass="18909">MADVVDPATRSRMMSGIRGKNTKPELLIRRALHARGFRYRLHCDLPGKPDICLPKHGAVIFVHGCFWHGHDCHLFKWPSTRSEFWRTKIERNRVVDGEARSRLDAQGWRQAVVWECAIKGRHRLSLPVVVDKLSVWLRSDSRELNIRGDDAGDQLAGLDRGIRPA</sequence>
<protein>
    <submittedName>
        <fullName evidence="7">DNA mismatch endonuclease (Patch repair protein)</fullName>
        <ecNumber evidence="7">3.1.-.-</ecNumber>
    </submittedName>
</protein>
<gene>
    <name evidence="7" type="ORF">GGR12_000916</name>
</gene>
<dbReference type="AlphaFoldDB" id="A0A7W6JDF1"/>
<comment type="caution">
    <text evidence="7">The sequence shown here is derived from an EMBL/GenBank/DDBJ whole genome shotgun (WGS) entry which is preliminary data.</text>
</comment>
<evidence type="ECO:0000256" key="4">
    <source>
        <dbReference type="ARBA" id="ARBA00022801"/>
    </source>
</evidence>
<reference evidence="7 8" key="1">
    <citation type="submission" date="2020-08" db="EMBL/GenBank/DDBJ databases">
        <title>Genomic Encyclopedia of Type Strains, Phase IV (KMG-IV): sequencing the most valuable type-strain genomes for metagenomic binning, comparative biology and taxonomic classification.</title>
        <authorList>
            <person name="Goeker M."/>
        </authorList>
    </citation>
    <scope>NUCLEOTIDE SEQUENCE [LARGE SCALE GENOMIC DNA]</scope>
    <source>
        <strain evidence="7 8">DSM 23960</strain>
    </source>
</reference>
<dbReference type="EC" id="3.1.-.-" evidence="7"/>
<proteinExistence type="inferred from homology"/>
<keyword evidence="8" id="KW-1185">Reference proteome</keyword>
<keyword evidence="3" id="KW-0227">DNA damage</keyword>
<dbReference type="CDD" id="cd00221">
    <property type="entry name" value="Vsr"/>
    <property type="match status" value="1"/>
</dbReference>
<evidence type="ECO:0000313" key="8">
    <source>
        <dbReference type="Proteomes" id="UP000529946"/>
    </source>
</evidence>
<evidence type="ECO:0000256" key="3">
    <source>
        <dbReference type="ARBA" id="ARBA00022763"/>
    </source>
</evidence>
<evidence type="ECO:0000256" key="5">
    <source>
        <dbReference type="ARBA" id="ARBA00023204"/>
    </source>
</evidence>
<keyword evidence="1" id="KW-0540">Nuclease</keyword>
<keyword evidence="4 7" id="KW-0378">Hydrolase</keyword>
<dbReference type="Proteomes" id="UP000529946">
    <property type="component" value="Unassembled WGS sequence"/>
</dbReference>
<dbReference type="InterPro" id="IPR004603">
    <property type="entry name" value="DNA_mismatch_endonuc_vsr"/>
</dbReference>
<dbReference type="SUPFAM" id="SSF52980">
    <property type="entry name" value="Restriction endonuclease-like"/>
    <property type="match status" value="1"/>
</dbReference>
<dbReference type="GO" id="GO:0006298">
    <property type="term" value="P:mismatch repair"/>
    <property type="evidence" value="ECO:0007669"/>
    <property type="project" value="InterPro"/>
</dbReference>
<dbReference type="GO" id="GO:0016787">
    <property type="term" value="F:hydrolase activity"/>
    <property type="evidence" value="ECO:0007669"/>
    <property type="project" value="UniProtKB-KW"/>
</dbReference>
<evidence type="ECO:0000256" key="2">
    <source>
        <dbReference type="ARBA" id="ARBA00022759"/>
    </source>
</evidence>
<comment type="similarity">
    <text evidence="6">Belongs to the Vsr family.</text>
</comment>
<evidence type="ECO:0000256" key="6">
    <source>
        <dbReference type="ARBA" id="ARBA00029466"/>
    </source>
</evidence>
<dbReference type="NCBIfam" id="TIGR00632">
    <property type="entry name" value="vsr"/>
    <property type="match status" value="1"/>
</dbReference>
<evidence type="ECO:0000256" key="1">
    <source>
        <dbReference type="ARBA" id="ARBA00022722"/>
    </source>
</evidence>
<dbReference type="InterPro" id="IPR011335">
    <property type="entry name" value="Restrct_endonuc-II-like"/>
</dbReference>
<organism evidence="7 8">
    <name type="scientific">Brevundimonas lenta</name>
    <dbReference type="NCBI Taxonomy" id="424796"/>
    <lineage>
        <taxon>Bacteria</taxon>
        <taxon>Pseudomonadati</taxon>
        <taxon>Pseudomonadota</taxon>
        <taxon>Alphaproteobacteria</taxon>
        <taxon>Caulobacterales</taxon>
        <taxon>Caulobacteraceae</taxon>
        <taxon>Brevundimonas</taxon>
    </lineage>
</organism>
<keyword evidence="2 7" id="KW-0255">Endonuclease</keyword>
<dbReference type="Gene3D" id="3.40.960.10">
    <property type="entry name" value="VSR Endonuclease"/>
    <property type="match status" value="1"/>
</dbReference>
<dbReference type="EMBL" id="JACIDM010000001">
    <property type="protein sequence ID" value="MBB4082077.1"/>
    <property type="molecule type" value="Genomic_DNA"/>
</dbReference>
<dbReference type="Pfam" id="PF03852">
    <property type="entry name" value="Vsr"/>
    <property type="match status" value="1"/>
</dbReference>
<name>A0A7W6JDF1_9CAUL</name>
<keyword evidence="5" id="KW-0234">DNA repair</keyword>